<name>A0A1V8RSJ9_9HYPH</name>
<proteinExistence type="predicted"/>
<evidence type="ECO:0008006" key="4">
    <source>
        <dbReference type="Google" id="ProtNLM"/>
    </source>
</evidence>
<accession>A0A1V8RSJ9</accession>
<evidence type="ECO:0000256" key="1">
    <source>
        <dbReference type="SAM" id="Phobius"/>
    </source>
</evidence>
<dbReference type="EMBL" id="MDET01000012">
    <property type="protein sequence ID" value="OQM75979.1"/>
    <property type="molecule type" value="Genomic_DNA"/>
</dbReference>
<keyword evidence="1" id="KW-0812">Transmembrane</keyword>
<feature type="transmembrane region" description="Helical" evidence="1">
    <location>
        <begin position="6"/>
        <end position="26"/>
    </location>
</feature>
<feature type="transmembrane region" description="Helical" evidence="1">
    <location>
        <begin position="71"/>
        <end position="90"/>
    </location>
</feature>
<keyword evidence="3" id="KW-1185">Reference proteome</keyword>
<dbReference type="AlphaFoldDB" id="A0A1V8RSJ9"/>
<feature type="transmembrane region" description="Helical" evidence="1">
    <location>
        <begin position="38"/>
        <end position="59"/>
    </location>
</feature>
<evidence type="ECO:0000313" key="2">
    <source>
        <dbReference type="EMBL" id="OQM75979.1"/>
    </source>
</evidence>
<dbReference type="STRING" id="1873176.BFN67_03040"/>
<gene>
    <name evidence="2" type="ORF">BFN67_03040</name>
</gene>
<sequence>MQLIFIVILGLHVLTGVFWAGMTITLARDPEIRAERFFQPQMGSASVVFITGLLLWYFFHNGAFGDIEMVLSIGIVCAIAAAGVLGAMVGSARRQLQGASAVQETALRARMSKGERIAAGLLVVTVVCMAIARLF</sequence>
<organism evidence="2 3">
    <name type="scientific">Manganibacter manganicus</name>
    <dbReference type="NCBI Taxonomy" id="1873176"/>
    <lineage>
        <taxon>Bacteria</taxon>
        <taxon>Pseudomonadati</taxon>
        <taxon>Pseudomonadota</taxon>
        <taxon>Alphaproteobacteria</taxon>
        <taxon>Hyphomicrobiales</taxon>
        <taxon>Phyllobacteriaceae</taxon>
        <taxon>Manganibacter</taxon>
    </lineage>
</organism>
<keyword evidence="1" id="KW-1133">Transmembrane helix</keyword>
<comment type="caution">
    <text evidence="2">The sequence shown here is derived from an EMBL/GenBank/DDBJ whole genome shotgun (WGS) entry which is preliminary data.</text>
</comment>
<dbReference type="Proteomes" id="UP000191905">
    <property type="component" value="Unassembled WGS sequence"/>
</dbReference>
<dbReference type="OrthoDB" id="9812418at2"/>
<reference evidence="2 3" key="1">
    <citation type="journal article" date="2016" name="Int. J. Syst. Evol. Microbiol.">
        <title>Pseudaminobacter manganicus sp. nov., isolated from sludge of a manganese mine.</title>
        <authorList>
            <person name="Li J."/>
            <person name="Huang J."/>
            <person name="Liao S."/>
            <person name="Wang G."/>
        </authorList>
    </citation>
    <scope>NUCLEOTIDE SEQUENCE [LARGE SCALE GENOMIC DNA]</scope>
    <source>
        <strain evidence="2 3">JH-7</strain>
    </source>
</reference>
<evidence type="ECO:0000313" key="3">
    <source>
        <dbReference type="Proteomes" id="UP000191905"/>
    </source>
</evidence>
<keyword evidence="1" id="KW-0472">Membrane</keyword>
<dbReference type="RefSeq" id="WP_080919527.1">
    <property type="nucleotide sequence ID" value="NZ_MDET01000012.1"/>
</dbReference>
<feature type="transmembrane region" description="Helical" evidence="1">
    <location>
        <begin position="117"/>
        <end position="134"/>
    </location>
</feature>
<protein>
    <recommendedName>
        <fullName evidence="4">Copper resistance protein D domain-containing protein</fullName>
    </recommendedName>
</protein>